<keyword evidence="2" id="KW-1185">Reference proteome</keyword>
<evidence type="ECO:0000313" key="1">
    <source>
        <dbReference type="EMBL" id="NKC32545.1"/>
    </source>
</evidence>
<protein>
    <submittedName>
        <fullName evidence="1">Uncharacterized protein</fullName>
    </submittedName>
</protein>
<accession>A0ABX1ECB1</accession>
<organism evidence="1 2">
    <name type="scientific">Falsiroseomonas selenitidurans</name>
    <dbReference type="NCBI Taxonomy" id="2716335"/>
    <lineage>
        <taxon>Bacteria</taxon>
        <taxon>Pseudomonadati</taxon>
        <taxon>Pseudomonadota</taxon>
        <taxon>Alphaproteobacteria</taxon>
        <taxon>Acetobacterales</taxon>
        <taxon>Roseomonadaceae</taxon>
        <taxon>Falsiroseomonas</taxon>
    </lineage>
</organism>
<evidence type="ECO:0000313" key="2">
    <source>
        <dbReference type="Proteomes" id="UP000787635"/>
    </source>
</evidence>
<proteinExistence type="predicted"/>
<dbReference type="Proteomes" id="UP000787635">
    <property type="component" value="Unassembled WGS sequence"/>
</dbReference>
<dbReference type="RefSeq" id="WP_168032763.1">
    <property type="nucleotide sequence ID" value="NZ_JAAVNE010000028.1"/>
</dbReference>
<gene>
    <name evidence="1" type="ORF">HEQ75_16890</name>
</gene>
<reference evidence="1 2" key="1">
    <citation type="submission" date="2020-03" db="EMBL/GenBank/DDBJ databases">
        <title>Roseomonas selenitidurans sp. nov. isolated from urban soil.</title>
        <authorList>
            <person name="Liu H."/>
        </authorList>
    </citation>
    <scope>NUCLEOTIDE SEQUENCE [LARGE SCALE GENOMIC DNA]</scope>
    <source>
        <strain evidence="1 2">BU-1</strain>
    </source>
</reference>
<dbReference type="EMBL" id="JAAVNE010000028">
    <property type="protein sequence ID" value="NKC32545.1"/>
    <property type="molecule type" value="Genomic_DNA"/>
</dbReference>
<comment type="caution">
    <text evidence="1">The sequence shown here is derived from an EMBL/GenBank/DDBJ whole genome shotgun (WGS) entry which is preliminary data.</text>
</comment>
<sequence length="408" mass="42989">MSLLGGQARQLRVALQQAPDHAVGRVVAMLDGLNDRGAADAVLDSVRPRLRRLQPPRPLRLPRLLFLPVEGALVEARDWRPGNPYVPRSAIAPIAALLARDMPALAEEIEAAALGHTLANRALVSQLGGLLWPAAGAGLRFAIPPNWAASGLPPEAAEPILALCCGLWRHAVALWQARSAAEEGPPEPLVRAALAPLALEGNGPLTAGMTLLLRSATQPAQVAAVAATLSNIMSPLVERELTALLVADAAAVAEAETAREMADTAGRLGRRLADMECTGTATQREERRRQAVTLRRDTSQACHQHLAQAVVKTLLLPAVRAAAGPPAADETVLALEIAARDLRQLEVAGRRLGHEAAFDRTLRDALQQLHRLAQAPGGLGRIELARLAEILAGPEAGCALLADTGRPA</sequence>
<name>A0ABX1ECB1_9PROT</name>